<comment type="pathway">
    <text evidence="4">Amino-acid biosynthesis; D-alanine biosynthesis; D-alanine from L-alanine: step 1/1.</text>
</comment>
<comment type="cofactor">
    <cofactor evidence="1 4">
        <name>pyridoxal 5'-phosphate</name>
        <dbReference type="ChEBI" id="CHEBI:597326"/>
    </cofactor>
</comment>
<dbReference type="HAMAP" id="MF_01201">
    <property type="entry name" value="Ala_racemase"/>
    <property type="match status" value="1"/>
</dbReference>
<dbReference type="Gene3D" id="2.40.37.10">
    <property type="entry name" value="Lyase, Ornithine Decarboxylase, Chain A, domain 1"/>
    <property type="match status" value="1"/>
</dbReference>
<comment type="catalytic activity">
    <reaction evidence="4">
        <text>L-alanine = D-alanine</text>
        <dbReference type="Rhea" id="RHEA:20249"/>
        <dbReference type="ChEBI" id="CHEBI:57416"/>
        <dbReference type="ChEBI" id="CHEBI:57972"/>
        <dbReference type="EC" id="5.1.1.1"/>
    </reaction>
</comment>
<dbReference type="NCBIfam" id="TIGR00492">
    <property type="entry name" value="alr"/>
    <property type="match status" value="1"/>
</dbReference>
<dbReference type="Pfam" id="PF00842">
    <property type="entry name" value="Ala_racemase_C"/>
    <property type="match status" value="1"/>
</dbReference>
<keyword evidence="3 4" id="KW-0413">Isomerase</keyword>
<keyword evidence="2 4" id="KW-0663">Pyridoxal phosphate</keyword>
<gene>
    <name evidence="6" type="primary">alr</name>
    <name evidence="6" type="ORF">ACERLL_16025</name>
</gene>
<evidence type="ECO:0000313" key="6">
    <source>
        <dbReference type="EMBL" id="MFA9462322.1"/>
    </source>
</evidence>
<dbReference type="EMBL" id="JBGUAW010000012">
    <property type="protein sequence ID" value="MFA9462322.1"/>
    <property type="molecule type" value="Genomic_DNA"/>
</dbReference>
<dbReference type="GO" id="GO:0008784">
    <property type="term" value="F:alanine racemase activity"/>
    <property type="evidence" value="ECO:0007669"/>
    <property type="project" value="UniProtKB-EC"/>
</dbReference>
<dbReference type="InterPro" id="IPR011079">
    <property type="entry name" value="Ala_racemase_C"/>
</dbReference>
<dbReference type="RefSeq" id="WP_373657112.1">
    <property type="nucleotide sequence ID" value="NZ_JBGUAW010000012.1"/>
</dbReference>
<comment type="similarity">
    <text evidence="4">Belongs to the alanine racemase family.</text>
</comment>
<dbReference type="PANTHER" id="PTHR30511">
    <property type="entry name" value="ALANINE RACEMASE"/>
    <property type="match status" value="1"/>
</dbReference>
<evidence type="ECO:0000256" key="4">
    <source>
        <dbReference type="HAMAP-Rule" id="MF_01201"/>
    </source>
</evidence>
<dbReference type="SMART" id="SM01005">
    <property type="entry name" value="Ala_racemase_C"/>
    <property type="match status" value="1"/>
</dbReference>
<feature type="modified residue" description="N6-(pyridoxal phosphate)lysine" evidence="4">
    <location>
        <position position="35"/>
    </location>
</feature>
<dbReference type="InterPro" id="IPR000821">
    <property type="entry name" value="Ala_racemase"/>
</dbReference>
<dbReference type="PRINTS" id="PR00992">
    <property type="entry name" value="ALARACEMASE"/>
</dbReference>
<protein>
    <recommendedName>
        <fullName evidence="4">Alanine racemase</fullName>
        <ecNumber evidence="4">5.1.1.1</ecNumber>
    </recommendedName>
</protein>
<feature type="binding site" evidence="4">
    <location>
        <position position="133"/>
    </location>
    <ligand>
        <name>substrate</name>
    </ligand>
</feature>
<proteinExistence type="inferred from homology"/>
<evidence type="ECO:0000259" key="5">
    <source>
        <dbReference type="SMART" id="SM01005"/>
    </source>
</evidence>
<feature type="active site" description="Proton acceptor; specific for L-alanine" evidence="4">
    <location>
        <position position="259"/>
    </location>
</feature>
<dbReference type="Pfam" id="PF01168">
    <property type="entry name" value="Ala_racemase_N"/>
    <property type="match status" value="1"/>
</dbReference>
<evidence type="ECO:0000256" key="1">
    <source>
        <dbReference type="ARBA" id="ARBA00001933"/>
    </source>
</evidence>
<dbReference type="InterPro" id="IPR029066">
    <property type="entry name" value="PLP-binding_barrel"/>
</dbReference>
<dbReference type="PANTHER" id="PTHR30511:SF0">
    <property type="entry name" value="ALANINE RACEMASE, CATABOLIC-RELATED"/>
    <property type="match status" value="1"/>
</dbReference>
<dbReference type="SUPFAM" id="SSF50621">
    <property type="entry name" value="Alanine racemase C-terminal domain-like"/>
    <property type="match status" value="1"/>
</dbReference>
<organism evidence="6 7">
    <name type="scientific">Thiohalorhabdus methylotrophus</name>
    <dbReference type="NCBI Taxonomy" id="3242694"/>
    <lineage>
        <taxon>Bacteria</taxon>
        <taxon>Pseudomonadati</taxon>
        <taxon>Pseudomonadota</taxon>
        <taxon>Gammaproteobacteria</taxon>
        <taxon>Thiohalorhabdales</taxon>
        <taxon>Thiohalorhabdaceae</taxon>
        <taxon>Thiohalorhabdus</taxon>
    </lineage>
</organism>
<dbReference type="InterPro" id="IPR009006">
    <property type="entry name" value="Ala_racemase/Decarboxylase_C"/>
</dbReference>
<accession>A0ABV4TZI6</accession>
<dbReference type="EC" id="5.1.1.1" evidence="4"/>
<dbReference type="InterPro" id="IPR001608">
    <property type="entry name" value="Ala_racemase_N"/>
</dbReference>
<dbReference type="Proteomes" id="UP001575181">
    <property type="component" value="Unassembled WGS sequence"/>
</dbReference>
<sequence>MGRPSRVRVSARALAHNLKVAQRQASDSRIMTIVKADAYGHGLEWAAGVLEESGAHAFGVACIEEGIRLREAGIRCPVFILEGFFHPDELRAVQALDLGLVLHHPEQIEAVLEEGTEAAPIPCFLKVDSGMHRLGVSPREAPLHAERLARSPGVAWYGLLSHMARADTPDDPYNAGQIDCLRRVAAMLPDGCPLSLANSAALLALPHSHMDWVRPGLMLFGASPLEGRSGAELGLEPVLHLESRVIAVRHLEPGQWLGYGTGFQAEEPVRVGVVPLGYGDGYPRHLETGTPVRVGDKPTRTLGRVCMDMTFVDLSSLPEEGEDSLVELLGPGVPAEILARGAGTIPYEILCGLRNRLRRVTQ</sequence>
<comment type="function">
    <text evidence="4">Catalyzes the interconversion of L-alanine and D-alanine. May also act on other amino acids.</text>
</comment>
<feature type="active site" description="Proton acceptor; specific for D-alanine" evidence="4">
    <location>
        <position position="35"/>
    </location>
</feature>
<evidence type="ECO:0000256" key="3">
    <source>
        <dbReference type="ARBA" id="ARBA00023235"/>
    </source>
</evidence>
<dbReference type="SUPFAM" id="SSF51419">
    <property type="entry name" value="PLP-binding barrel"/>
    <property type="match status" value="1"/>
</dbReference>
<name>A0ABV4TZI6_9GAMM</name>
<evidence type="ECO:0000256" key="2">
    <source>
        <dbReference type="ARBA" id="ARBA00022898"/>
    </source>
</evidence>
<feature type="binding site" evidence="4">
    <location>
        <position position="307"/>
    </location>
    <ligand>
        <name>substrate</name>
    </ligand>
</feature>
<reference evidence="6 7" key="1">
    <citation type="submission" date="2024-08" db="EMBL/GenBank/DDBJ databases">
        <title>Whole-genome sequencing of halo(alkali)philic microorganisms from hypersaline lakes.</title>
        <authorList>
            <person name="Sorokin D.Y."/>
            <person name="Merkel A.Y."/>
            <person name="Messina E."/>
            <person name="Yakimov M."/>
        </authorList>
    </citation>
    <scope>NUCLEOTIDE SEQUENCE [LARGE SCALE GENOMIC DNA]</scope>
    <source>
        <strain evidence="6 7">Cl-TMA</strain>
    </source>
</reference>
<feature type="domain" description="Alanine racemase C-terminal" evidence="5">
    <location>
        <begin position="238"/>
        <end position="362"/>
    </location>
</feature>
<keyword evidence="7" id="KW-1185">Reference proteome</keyword>
<comment type="caution">
    <text evidence="6">The sequence shown here is derived from an EMBL/GenBank/DDBJ whole genome shotgun (WGS) entry which is preliminary data.</text>
</comment>
<evidence type="ECO:0000313" key="7">
    <source>
        <dbReference type="Proteomes" id="UP001575181"/>
    </source>
</evidence>
<dbReference type="Gene3D" id="3.20.20.10">
    <property type="entry name" value="Alanine racemase"/>
    <property type="match status" value="1"/>
</dbReference>